<dbReference type="Gene3D" id="3.40.50.300">
    <property type="entry name" value="P-loop containing nucleotide triphosphate hydrolases"/>
    <property type="match status" value="1"/>
</dbReference>
<evidence type="ECO:0000313" key="2">
    <source>
        <dbReference type="EMBL" id="KAL3770213.1"/>
    </source>
</evidence>
<evidence type="ECO:0000313" key="3">
    <source>
        <dbReference type="Proteomes" id="UP001530293"/>
    </source>
</evidence>
<dbReference type="EMBL" id="JALLBG020000044">
    <property type="protein sequence ID" value="KAL3770213.1"/>
    <property type="molecule type" value="Genomic_DNA"/>
</dbReference>
<evidence type="ECO:0000256" key="1">
    <source>
        <dbReference type="SAM" id="Phobius"/>
    </source>
</evidence>
<keyword evidence="1" id="KW-0812">Transmembrane</keyword>
<feature type="transmembrane region" description="Helical" evidence="1">
    <location>
        <begin position="69"/>
        <end position="89"/>
    </location>
</feature>
<evidence type="ECO:0008006" key="4">
    <source>
        <dbReference type="Google" id="ProtNLM"/>
    </source>
</evidence>
<dbReference type="InterPro" id="IPR027417">
    <property type="entry name" value="P-loop_NTPase"/>
</dbReference>
<reference evidence="2 3" key="1">
    <citation type="submission" date="2024-10" db="EMBL/GenBank/DDBJ databases">
        <title>Updated reference genomes for cyclostephanoid diatoms.</title>
        <authorList>
            <person name="Roberts W.R."/>
            <person name="Alverson A.J."/>
        </authorList>
    </citation>
    <scope>NUCLEOTIDE SEQUENCE [LARGE SCALE GENOMIC DNA]</scope>
    <source>
        <strain evidence="2 3">AJA232-27</strain>
    </source>
</reference>
<proteinExistence type="predicted"/>
<dbReference type="PANTHER" id="PTHR32301">
    <property type="entry name" value="COUNTIN RECEPTOR CNR3-RELATED"/>
    <property type="match status" value="1"/>
</dbReference>
<keyword evidence="3" id="KW-1185">Reference proteome</keyword>
<keyword evidence="1" id="KW-1133">Transmembrane helix</keyword>
<dbReference type="AlphaFoldDB" id="A0ABD3N4G4"/>
<dbReference type="InterPro" id="IPR053259">
    <property type="entry name" value="Golvesin-related_Golgi"/>
</dbReference>
<sequence length="561" mass="62663">MATAPSTKPYRAVAVTIGDLDDEDGGDGTSITIMDADNNNNFDSAHLMSDQMEAVAGGRWASSTSQFRFRIVVASIFAITLLVVGGRSYHNKRYSLSSDATHISGGEDITGYNNMELAPNADDTNQEIFDIDNDGGDILTNSEEESPTDDYFVPLTADEREDMKEMLRSTLRETKNALLSSTIASDGNHRYLQQSPQRTLVLDSDLPKQFMHMHHMKTGGTSLDGLISCSIKRQRNLLNGTSISYSSMSECGSRVRACMDDLARQLNASVIDNVFYHNDATGSPQVDLQSSFDPADEALHLPIDDLNVCTTSEANVMSYCASLHTVRTFGWKDVDKITIIRNPVDRAWSMYRFKLTSCYKCQELKDVLRKIENGTFPNGWTEEEEEEVTPNFVYGAANSCAVQMIGHQATNLLSSIDLYNVANDVRFPREREIVNEAVRNLRKEFTWIGITDRIEESIDGMRSVFPFLAENLSDTVIALQDMFQKDGERFALPKGYSDDVGCAFEHRNAGREPTCGTTELDDETIALIEKLNHRDVAVYKAAVERFDLQMEVLDEYRSGNL</sequence>
<keyword evidence="1" id="KW-0472">Membrane</keyword>
<name>A0ABD3N4G4_9STRA</name>
<comment type="caution">
    <text evidence="2">The sequence shown here is derived from an EMBL/GenBank/DDBJ whole genome shotgun (WGS) entry which is preliminary data.</text>
</comment>
<dbReference type="SUPFAM" id="SSF52540">
    <property type="entry name" value="P-loop containing nucleoside triphosphate hydrolases"/>
    <property type="match status" value="1"/>
</dbReference>
<organism evidence="2 3">
    <name type="scientific">Discostella pseudostelligera</name>
    <dbReference type="NCBI Taxonomy" id="259834"/>
    <lineage>
        <taxon>Eukaryota</taxon>
        <taxon>Sar</taxon>
        <taxon>Stramenopiles</taxon>
        <taxon>Ochrophyta</taxon>
        <taxon>Bacillariophyta</taxon>
        <taxon>Coscinodiscophyceae</taxon>
        <taxon>Thalassiosirophycidae</taxon>
        <taxon>Stephanodiscales</taxon>
        <taxon>Stephanodiscaceae</taxon>
        <taxon>Discostella</taxon>
    </lineage>
</organism>
<accession>A0ABD3N4G4</accession>
<gene>
    <name evidence="2" type="ORF">ACHAWU_009153</name>
</gene>
<dbReference type="PANTHER" id="PTHR32301:SF6">
    <property type="entry name" value="GOLVESIN-RELATED"/>
    <property type="match status" value="1"/>
</dbReference>
<protein>
    <recommendedName>
        <fullName evidence="4">Sulfotransferase</fullName>
    </recommendedName>
</protein>
<dbReference type="Proteomes" id="UP001530293">
    <property type="component" value="Unassembled WGS sequence"/>
</dbReference>